<evidence type="ECO:0008006" key="3">
    <source>
        <dbReference type="Google" id="ProtNLM"/>
    </source>
</evidence>
<evidence type="ECO:0000313" key="2">
    <source>
        <dbReference type="Proteomes" id="UP001163387"/>
    </source>
</evidence>
<evidence type="ECO:0000313" key="1">
    <source>
        <dbReference type="EMBL" id="BDT03302.1"/>
    </source>
</evidence>
<keyword evidence="2" id="KW-1185">Reference proteome</keyword>
<proteinExistence type="predicted"/>
<gene>
    <name evidence="1" type="ORF">SHM_09480</name>
</gene>
<dbReference type="EMBL" id="AP026933">
    <property type="protein sequence ID" value="BDT03302.1"/>
    <property type="molecule type" value="Genomic_DNA"/>
</dbReference>
<dbReference type="Proteomes" id="UP001163387">
    <property type="component" value="Chromosome"/>
</dbReference>
<sequence>MGVLTHNMENSYLKPNHERVYGDATIWWNKWYNPDKTDLYFSKVKHHDEDVKWDGTYTDNYFE</sequence>
<organism evidence="1 2">
    <name type="scientific">Spiroplasma ixodetis</name>
    <dbReference type="NCBI Taxonomy" id="2141"/>
    <lineage>
        <taxon>Bacteria</taxon>
        <taxon>Bacillati</taxon>
        <taxon>Mycoplasmatota</taxon>
        <taxon>Mollicutes</taxon>
        <taxon>Entomoplasmatales</taxon>
        <taxon>Spiroplasmataceae</taxon>
        <taxon>Spiroplasma</taxon>
    </lineage>
</organism>
<protein>
    <recommendedName>
        <fullName evidence="3">Adhesin P123</fullName>
    </recommendedName>
</protein>
<reference evidence="1 2" key="1">
    <citation type="journal article" date="2022" name="Front. Microbiol.">
        <title>Male-killing mechanisms vary between Spiroplasma species.</title>
        <authorList>
            <person name="Arai H."/>
            <person name="Inoue M."/>
            <person name="Kageyama D."/>
        </authorList>
    </citation>
    <scope>NUCLEOTIDE SEQUENCE [LARGE SCALE GENOMIC DNA]</scope>
    <source>
        <strain evidence="2">sHm</strain>
    </source>
</reference>
<name>A0ABM8BUC9_9MOLU</name>
<accession>A0ABM8BUC9</accession>